<reference evidence="1 2" key="1">
    <citation type="submission" date="2014-06" db="EMBL/GenBank/DDBJ databases">
        <title>Evolutionary Origins and Diversification of the Mycorrhizal Mutualists.</title>
        <authorList>
            <consortium name="DOE Joint Genome Institute"/>
            <consortium name="Mycorrhizal Genomics Consortium"/>
            <person name="Kohler A."/>
            <person name="Kuo A."/>
            <person name="Nagy L.G."/>
            <person name="Floudas D."/>
            <person name="Copeland A."/>
            <person name="Barry K.W."/>
            <person name="Cichocki N."/>
            <person name="Veneault-Fourrey C."/>
            <person name="LaButti K."/>
            <person name="Lindquist E.A."/>
            <person name="Lipzen A."/>
            <person name="Lundell T."/>
            <person name="Morin E."/>
            <person name="Murat C."/>
            <person name="Riley R."/>
            <person name="Ohm R."/>
            <person name="Sun H."/>
            <person name="Tunlid A."/>
            <person name="Henrissat B."/>
            <person name="Grigoriev I.V."/>
            <person name="Hibbett D.S."/>
            <person name="Martin F."/>
        </authorList>
    </citation>
    <scope>NUCLEOTIDE SEQUENCE [LARGE SCALE GENOMIC DNA]</scope>
    <source>
        <strain evidence="1 2">SS14</strain>
    </source>
</reference>
<organism evidence="1 2">
    <name type="scientific">Sphaerobolus stellatus (strain SS14)</name>
    <dbReference type="NCBI Taxonomy" id="990650"/>
    <lineage>
        <taxon>Eukaryota</taxon>
        <taxon>Fungi</taxon>
        <taxon>Dikarya</taxon>
        <taxon>Basidiomycota</taxon>
        <taxon>Agaricomycotina</taxon>
        <taxon>Agaricomycetes</taxon>
        <taxon>Phallomycetidae</taxon>
        <taxon>Geastrales</taxon>
        <taxon>Sphaerobolaceae</taxon>
        <taxon>Sphaerobolus</taxon>
    </lineage>
</organism>
<name>A0A0C9TU17_SPHS4</name>
<dbReference type="HOGENOM" id="CLU_752642_0_0_1"/>
<sequence>MHSLQSLCLRQCKWHPEFYLDIVKMVLRSCPALNCFDISCPRDVFYAYHINTGEKEPHTMQLKLTIQAMFHPQIGIFSSFLINTCSQFTDIYVSIPLNDRFRSVMYPVLLCASWPRLRRLTLEQAWFPLKALEFRKFNRAHILTNFIKRHPLLEVLSMSPIDFDQCTYCLYSLKLTPLPPALQAVSFLDKAFREGSPTSLNHIIHSDNISEMQHIRCKIESRTLLDLRLMSNLKTCSVKLHYKLAVDFLEQISTSITHLNILIYNEENEELRHAKDCLDRMFPSCIRAIKRLKQLQILKCSAFDEPYSDAIRWMVQELRVLRNLEFIDLGIKSHVISLKSVTSKVPYSFIKRDLVRVKLDDNKWGGFL</sequence>
<keyword evidence="2" id="KW-1185">Reference proteome</keyword>
<protein>
    <submittedName>
        <fullName evidence="1">Uncharacterized protein</fullName>
    </submittedName>
</protein>
<dbReference type="AlphaFoldDB" id="A0A0C9TU17"/>
<dbReference type="EMBL" id="KN837207">
    <property type="protein sequence ID" value="KIJ33853.1"/>
    <property type="molecule type" value="Genomic_DNA"/>
</dbReference>
<proteinExistence type="predicted"/>
<evidence type="ECO:0000313" key="2">
    <source>
        <dbReference type="Proteomes" id="UP000054279"/>
    </source>
</evidence>
<dbReference type="Proteomes" id="UP000054279">
    <property type="component" value="Unassembled WGS sequence"/>
</dbReference>
<evidence type="ECO:0000313" key="1">
    <source>
        <dbReference type="EMBL" id="KIJ33853.1"/>
    </source>
</evidence>
<accession>A0A0C9TU17</accession>
<gene>
    <name evidence="1" type="ORF">M422DRAFT_35371</name>
</gene>